<dbReference type="Pfam" id="PF02826">
    <property type="entry name" value="2-Hacid_dh_C"/>
    <property type="match status" value="1"/>
</dbReference>
<name>A0A8F9TTD1_9BACT</name>
<dbReference type="PANTHER" id="PTHR10996:SF178">
    <property type="entry name" value="2-HYDROXYACID DEHYDROGENASE YGL185C-RELATED"/>
    <property type="match status" value="1"/>
</dbReference>
<dbReference type="InterPro" id="IPR006139">
    <property type="entry name" value="D-isomer_2_OHA_DH_cat_dom"/>
</dbReference>
<evidence type="ECO:0000256" key="2">
    <source>
        <dbReference type="ARBA" id="ARBA00023027"/>
    </source>
</evidence>
<protein>
    <submittedName>
        <fullName evidence="6">Hydroxyacid dehydrogenase</fullName>
    </submittedName>
</protein>
<dbReference type="PANTHER" id="PTHR10996">
    <property type="entry name" value="2-HYDROXYACID DEHYDROGENASE-RELATED"/>
    <property type="match status" value="1"/>
</dbReference>
<dbReference type="GO" id="GO:0030267">
    <property type="term" value="F:glyoxylate reductase (NADPH) activity"/>
    <property type="evidence" value="ECO:0007669"/>
    <property type="project" value="TreeGrafter"/>
</dbReference>
<gene>
    <name evidence="6" type="ORF">K0B96_16505</name>
</gene>
<evidence type="ECO:0000259" key="4">
    <source>
        <dbReference type="Pfam" id="PF00389"/>
    </source>
</evidence>
<reference evidence="6" key="1">
    <citation type="submission" date="2021-08" db="EMBL/GenBank/DDBJ databases">
        <title>Genome of a novel bacterium of the phylum Verrucomicrobia, Oleiharenicola sp. KSB-15.</title>
        <authorList>
            <person name="Chung J.-H."/>
            <person name="Ahn J.-H."/>
            <person name="Yoon Y."/>
            <person name="Kim D.-Y."/>
            <person name="An S.-H."/>
            <person name="Park I."/>
            <person name="Yeon J."/>
        </authorList>
    </citation>
    <scope>NUCLEOTIDE SEQUENCE</scope>
    <source>
        <strain evidence="6">KSB-15</strain>
    </source>
</reference>
<sequence length="322" mass="34891">MYELIYGEECRAALADQCDLIVPAPVGPAECAVLPSATLAAIDVAFTGWSSPQFDAALLARLPRLRAVFHGAGSVRPYVSEAFWQRGITLTNAAAANAVPVAEYTVSMVVLALKQVWRLNRETRQTRTFPRDLGGVRGTRGATVGLISLGLIGREVLQRLHTLEVEVLAYDPYLPAEKAAELGVRLVALPDLMARSDVVSLHSPLNAETAGFITGELLARLKPGATFINTARGGLVRETELIEFLQRRSDVQAILDVTVPEPPEAASALYDLPNVLLTPHLAGSVGDECRRMGWAMVGEFGRFVRGEPLHFSVTRDQALRQT</sequence>
<evidence type="ECO:0000256" key="3">
    <source>
        <dbReference type="RuleBase" id="RU003719"/>
    </source>
</evidence>
<keyword evidence="1 3" id="KW-0560">Oxidoreductase</keyword>
<comment type="similarity">
    <text evidence="3">Belongs to the D-isomer specific 2-hydroxyacid dehydrogenase family.</text>
</comment>
<organism evidence="6 7">
    <name type="scientific">Horticoccus luteus</name>
    <dbReference type="NCBI Taxonomy" id="2862869"/>
    <lineage>
        <taxon>Bacteria</taxon>
        <taxon>Pseudomonadati</taxon>
        <taxon>Verrucomicrobiota</taxon>
        <taxon>Opitutia</taxon>
        <taxon>Opitutales</taxon>
        <taxon>Opitutaceae</taxon>
        <taxon>Horticoccus</taxon>
    </lineage>
</organism>
<dbReference type="GO" id="GO:0051287">
    <property type="term" value="F:NAD binding"/>
    <property type="evidence" value="ECO:0007669"/>
    <property type="project" value="InterPro"/>
</dbReference>
<dbReference type="Gene3D" id="3.40.50.720">
    <property type="entry name" value="NAD(P)-binding Rossmann-like Domain"/>
    <property type="match status" value="2"/>
</dbReference>
<accession>A0A8F9TTD1</accession>
<dbReference type="SUPFAM" id="SSF52283">
    <property type="entry name" value="Formate/glycerate dehydrogenase catalytic domain-like"/>
    <property type="match status" value="1"/>
</dbReference>
<dbReference type="Proteomes" id="UP000825051">
    <property type="component" value="Chromosome"/>
</dbReference>
<dbReference type="Pfam" id="PF00389">
    <property type="entry name" value="2-Hacid_dh"/>
    <property type="match status" value="1"/>
</dbReference>
<dbReference type="CDD" id="cd12167">
    <property type="entry name" value="2-Hacid_dh_8"/>
    <property type="match status" value="1"/>
</dbReference>
<dbReference type="GO" id="GO:0005829">
    <property type="term" value="C:cytosol"/>
    <property type="evidence" value="ECO:0007669"/>
    <property type="project" value="TreeGrafter"/>
</dbReference>
<dbReference type="InterPro" id="IPR050223">
    <property type="entry name" value="D-isomer_2-hydroxyacid_DH"/>
</dbReference>
<dbReference type="InterPro" id="IPR006140">
    <property type="entry name" value="D-isomer_DH_NAD-bd"/>
</dbReference>
<keyword evidence="7" id="KW-1185">Reference proteome</keyword>
<evidence type="ECO:0000256" key="1">
    <source>
        <dbReference type="ARBA" id="ARBA00023002"/>
    </source>
</evidence>
<proteinExistence type="inferred from homology"/>
<feature type="domain" description="D-isomer specific 2-hydroxyacid dehydrogenase catalytic" evidence="4">
    <location>
        <begin position="48"/>
        <end position="309"/>
    </location>
</feature>
<dbReference type="RefSeq" id="WP_220162025.1">
    <property type="nucleotide sequence ID" value="NZ_CP080507.1"/>
</dbReference>
<dbReference type="InterPro" id="IPR036291">
    <property type="entry name" value="NAD(P)-bd_dom_sf"/>
</dbReference>
<evidence type="ECO:0000313" key="7">
    <source>
        <dbReference type="Proteomes" id="UP000825051"/>
    </source>
</evidence>
<dbReference type="AlphaFoldDB" id="A0A8F9TTD1"/>
<evidence type="ECO:0000313" key="6">
    <source>
        <dbReference type="EMBL" id="QYM78884.1"/>
    </source>
</evidence>
<dbReference type="EMBL" id="CP080507">
    <property type="protein sequence ID" value="QYM78884.1"/>
    <property type="molecule type" value="Genomic_DNA"/>
</dbReference>
<feature type="domain" description="D-isomer specific 2-hydroxyacid dehydrogenase NAD-binding" evidence="5">
    <location>
        <begin position="107"/>
        <end position="282"/>
    </location>
</feature>
<keyword evidence="2" id="KW-0520">NAD</keyword>
<evidence type="ECO:0000259" key="5">
    <source>
        <dbReference type="Pfam" id="PF02826"/>
    </source>
</evidence>
<dbReference type="SUPFAM" id="SSF51735">
    <property type="entry name" value="NAD(P)-binding Rossmann-fold domains"/>
    <property type="match status" value="1"/>
</dbReference>
<dbReference type="KEGG" id="ole:K0B96_16505"/>
<dbReference type="GO" id="GO:0016618">
    <property type="term" value="F:hydroxypyruvate reductase [NAD(P)H] activity"/>
    <property type="evidence" value="ECO:0007669"/>
    <property type="project" value="TreeGrafter"/>
</dbReference>